<dbReference type="PIRSF" id="PIRSF000099">
    <property type="entry name" value="Histidinol_dh"/>
    <property type="match status" value="1"/>
</dbReference>
<evidence type="ECO:0000256" key="9">
    <source>
        <dbReference type="PIRNR" id="PIRNR000099"/>
    </source>
</evidence>
<reference evidence="15" key="1">
    <citation type="submission" date="2020-10" db="EMBL/GenBank/DDBJ databases">
        <authorList>
            <person name="Gilroy R."/>
        </authorList>
    </citation>
    <scope>NUCLEOTIDE SEQUENCE</scope>
    <source>
        <strain evidence="15">ChiBcec15-4380</strain>
    </source>
</reference>
<evidence type="ECO:0000313" key="15">
    <source>
        <dbReference type="EMBL" id="HIR51479.1"/>
    </source>
</evidence>
<evidence type="ECO:0000256" key="13">
    <source>
        <dbReference type="PIRSR" id="PIRSR000099-4"/>
    </source>
</evidence>
<dbReference type="GO" id="GO:0005829">
    <property type="term" value="C:cytosol"/>
    <property type="evidence" value="ECO:0007669"/>
    <property type="project" value="TreeGrafter"/>
</dbReference>
<keyword evidence="6 8" id="KW-0560">Oxidoreductase</keyword>
<keyword evidence="5 8" id="KW-0862">Zinc</keyword>
<feature type="binding site" evidence="8 12">
    <location>
        <position position="322"/>
    </location>
    <ligand>
        <name>substrate</name>
    </ligand>
</feature>
<dbReference type="SUPFAM" id="SSF53720">
    <property type="entry name" value="ALDH-like"/>
    <property type="match status" value="1"/>
</dbReference>
<dbReference type="InterPro" id="IPR001692">
    <property type="entry name" value="Histidinol_DH_CS"/>
</dbReference>
<dbReference type="Pfam" id="PF00815">
    <property type="entry name" value="Histidinol_dh"/>
    <property type="match status" value="1"/>
</dbReference>
<feature type="binding site" evidence="8 11">
    <location>
        <position position="185"/>
    </location>
    <ligand>
        <name>NAD(+)</name>
        <dbReference type="ChEBI" id="CHEBI:57540"/>
    </ligand>
</feature>
<accession>A0A9D1DIT2</accession>
<feature type="binding site" evidence="8 12">
    <location>
        <position position="231"/>
    </location>
    <ligand>
        <name>substrate</name>
    </ligand>
</feature>
<evidence type="ECO:0000256" key="11">
    <source>
        <dbReference type="PIRSR" id="PIRSR000099-2"/>
    </source>
</evidence>
<feature type="binding site" evidence="8 12">
    <location>
        <position position="256"/>
    </location>
    <ligand>
        <name>substrate</name>
    </ligand>
</feature>
<sequence>MIEIIKRTTLTPEEIFTRVSTRVDVSAAVAEILEDVRARGDAALFDYCEKFDHVALTALEVTQAEKDRAMAEVDGAFLDILREAAANIRAFHSQQVRSSFILTDRPGVVMGQKIIPIEKVGLYVPGGTAAYPSTVLMDAIPAKIAGCREIVIVTPPGKDGNVPAAILAAAQIAGVDRVFKVGGAQAVAALAYGTATVPKVDKIVGPGNAFVAEAKKQVFGTVAIDMIAGPSEILVIADGTCSPRVVAADMLSQAEHDKLASAVLVTDSEPLAQAVAEEIEAQLARLPREEIARASVENNGKIIVTPDLAAAIDVANQLAPEHLELCVDQPFDYLDRITNAGSIFLGKNCPEALGDYLAGPNHTLPTSGTARFSSPLSVDDFVKKSQYTYFTRDALAQVAGSVARFARQEGLEAHARSATVRFEDDAL</sequence>
<feature type="binding site" evidence="8 13">
    <location>
        <position position="414"/>
    </location>
    <ligand>
        <name>Zn(2+)</name>
        <dbReference type="ChEBI" id="CHEBI:29105"/>
    </ligand>
</feature>
<keyword evidence="8" id="KW-0368">Histidine biosynthesis</keyword>
<evidence type="ECO:0000256" key="10">
    <source>
        <dbReference type="PIRSR" id="PIRSR000099-1"/>
    </source>
</evidence>
<feature type="binding site" evidence="8 12">
    <location>
        <position position="253"/>
    </location>
    <ligand>
        <name>substrate</name>
    </ligand>
</feature>
<name>A0A9D1DIT2_9FIRM</name>
<dbReference type="PROSITE" id="PS00611">
    <property type="entry name" value="HISOL_DEHYDROGENASE"/>
    <property type="match status" value="1"/>
</dbReference>
<evidence type="ECO:0000256" key="8">
    <source>
        <dbReference type="HAMAP-Rule" id="MF_01024"/>
    </source>
</evidence>
<dbReference type="AlphaFoldDB" id="A0A9D1DIT2"/>
<comment type="similarity">
    <text evidence="2 8 9 14">Belongs to the histidinol dehydrogenase family.</text>
</comment>
<dbReference type="EMBL" id="DVHE01000073">
    <property type="protein sequence ID" value="HIR51479.1"/>
    <property type="molecule type" value="Genomic_DNA"/>
</dbReference>
<dbReference type="EC" id="1.1.1.23" evidence="3 8"/>
<evidence type="ECO:0000256" key="5">
    <source>
        <dbReference type="ARBA" id="ARBA00022833"/>
    </source>
</evidence>
<comment type="catalytic activity">
    <reaction evidence="7 8">
        <text>L-histidinol + 2 NAD(+) + H2O = L-histidine + 2 NADH + 3 H(+)</text>
        <dbReference type="Rhea" id="RHEA:20641"/>
        <dbReference type="ChEBI" id="CHEBI:15377"/>
        <dbReference type="ChEBI" id="CHEBI:15378"/>
        <dbReference type="ChEBI" id="CHEBI:57540"/>
        <dbReference type="ChEBI" id="CHEBI:57595"/>
        <dbReference type="ChEBI" id="CHEBI:57699"/>
        <dbReference type="ChEBI" id="CHEBI:57945"/>
        <dbReference type="EC" id="1.1.1.23"/>
    </reaction>
</comment>
<feature type="active site" description="Proton acceptor" evidence="8 10">
    <location>
        <position position="321"/>
    </location>
</feature>
<proteinExistence type="inferred from homology"/>
<feature type="binding site" evidence="8 12">
    <location>
        <position position="409"/>
    </location>
    <ligand>
        <name>substrate</name>
    </ligand>
</feature>
<dbReference type="FunFam" id="3.40.50.1980:FF:000001">
    <property type="entry name" value="Histidinol dehydrogenase"/>
    <property type="match status" value="1"/>
</dbReference>
<dbReference type="PANTHER" id="PTHR21256:SF2">
    <property type="entry name" value="HISTIDINE BIOSYNTHESIS TRIFUNCTIONAL PROTEIN"/>
    <property type="match status" value="1"/>
</dbReference>
<keyword evidence="8" id="KW-0028">Amino-acid biosynthesis</keyword>
<feature type="binding site" evidence="8 13">
    <location>
        <position position="253"/>
    </location>
    <ligand>
        <name>Zn(2+)</name>
        <dbReference type="ChEBI" id="CHEBI:29105"/>
    </ligand>
</feature>
<dbReference type="InterPro" id="IPR016161">
    <property type="entry name" value="Ald_DH/histidinol_DH"/>
</dbReference>
<evidence type="ECO:0000256" key="6">
    <source>
        <dbReference type="ARBA" id="ARBA00023002"/>
    </source>
</evidence>
<dbReference type="CDD" id="cd06572">
    <property type="entry name" value="Histidinol_dh"/>
    <property type="match status" value="1"/>
</dbReference>
<evidence type="ECO:0000313" key="16">
    <source>
        <dbReference type="Proteomes" id="UP000824239"/>
    </source>
</evidence>
<comment type="function">
    <text evidence="1 8">Catalyzes the sequential NAD-dependent oxidations of L-histidinol to L-histidinaldehyde and then to L-histidine.</text>
</comment>
<dbReference type="InterPro" id="IPR012131">
    <property type="entry name" value="Hstdl_DH"/>
</dbReference>
<evidence type="ECO:0000256" key="4">
    <source>
        <dbReference type="ARBA" id="ARBA00022723"/>
    </source>
</evidence>
<evidence type="ECO:0000256" key="7">
    <source>
        <dbReference type="ARBA" id="ARBA00049489"/>
    </source>
</evidence>
<dbReference type="Gene3D" id="3.40.50.1980">
    <property type="entry name" value="Nitrogenase molybdenum iron protein domain"/>
    <property type="match status" value="2"/>
</dbReference>
<keyword evidence="4 8" id="KW-0479">Metal-binding</keyword>
<evidence type="ECO:0000256" key="14">
    <source>
        <dbReference type="RuleBase" id="RU004175"/>
    </source>
</evidence>
<comment type="pathway">
    <text evidence="8">Amino-acid biosynthesis; L-histidine biosynthesis; L-histidine from 5-phospho-alpha-D-ribose 1-diphosphate: step 9/9.</text>
</comment>
<dbReference type="PANTHER" id="PTHR21256">
    <property type="entry name" value="HISTIDINOL DEHYDROGENASE HDH"/>
    <property type="match status" value="1"/>
</dbReference>
<dbReference type="Gene3D" id="1.20.5.1300">
    <property type="match status" value="1"/>
</dbReference>
<comment type="caution">
    <text evidence="15">The sequence shown here is derived from an EMBL/GenBank/DDBJ whole genome shotgun (WGS) entry which is preliminary data.</text>
</comment>
<dbReference type="NCBIfam" id="TIGR00069">
    <property type="entry name" value="hisD"/>
    <property type="match status" value="1"/>
</dbReference>
<dbReference type="GO" id="GO:0051287">
    <property type="term" value="F:NAD binding"/>
    <property type="evidence" value="ECO:0007669"/>
    <property type="project" value="InterPro"/>
</dbReference>
<feature type="binding site" evidence="8 13">
    <location>
        <position position="355"/>
    </location>
    <ligand>
        <name>Zn(2+)</name>
        <dbReference type="ChEBI" id="CHEBI:29105"/>
    </ligand>
</feature>
<feature type="binding site" evidence="8 12">
    <location>
        <position position="414"/>
    </location>
    <ligand>
        <name>substrate</name>
    </ligand>
</feature>
<feature type="active site" description="Proton acceptor" evidence="8 10">
    <location>
        <position position="322"/>
    </location>
</feature>
<organism evidence="15 16">
    <name type="scientific">Candidatus Avoscillospira avicola</name>
    <dbReference type="NCBI Taxonomy" id="2840706"/>
    <lineage>
        <taxon>Bacteria</taxon>
        <taxon>Bacillati</taxon>
        <taxon>Bacillota</taxon>
        <taxon>Clostridia</taxon>
        <taxon>Eubacteriales</taxon>
        <taxon>Oscillospiraceae</taxon>
        <taxon>Oscillospiraceae incertae sedis</taxon>
        <taxon>Candidatus Avoscillospira</taxon>
    </lineage>
</organism>
<dbReference type="FunFam" id="3.40.50.1980:FF:000026">
    <property type="entry name" value="Histidinol dehydrogenase"/>
    <property type="match status" value="1"/>
</dbReference>
<feature type="binding site" evidence="8 13">
    <location>
        <position position="256"/>
    </location>
    <ligand>
        <name>Zn(2+)</name>
        <dbReference type="ChEBI" id="CHEBI:29105"/>
    </ligand>
</feature>
<dbReference type="HAMAP" id="MF_01024">
    <property type="entry name" value="HisD"/>
    <property type="match status" value="1"/>
</dbReference>
<keyword evidence="8 11" id="KW-0520">NAD</keyword>
<dbReference type="GO" id="GO:0008270">
    <property type="term" value="F:zinc ion binding"/>
    <property type="evidence" value="ECO:0007669"/>
    <property type="project" value="UniProtKB-UniRule"/>
</dbReference>
<gene>
    <name evidence="8 15" type="primary">hisD</name>
    <name evidence="15" type="ORF">IAA53_09460</name>
</gene>
<dbReference type="GO" id="GO:0004399">
    <property type="term" value="F:histidinol dehydrogenase activity"/>
    <property type="evidence" value="ECO:0007669"/>
    <property type="project" value="UniProtKB-UniRule"/>
</dbReference>
<feature type="binding site" evidence="8 11">
    <location>
        <position position="208"/>
    </location>
    <ligand>
        <name>NAD(+)</name>
        <dbReference type="ChEBI" id="CHEBI:57540"/>
    </ligand>
</feature>
<feature type="binding site" evidence="8 12">
    <location>
        <position position="355"/>
    </location>
    <ligand>
        <name>substrate</name>
    </ligand>
</feature>
<evidence type="ECO:0000256" key="12">
    <source>
        <dbReference type="PIRSR" id="PIRSR000099-3"/>
    </source>
</evidence>
<dbReference type="GO" id="GO:0000105">
    <property type="term" value="P:L-histidine biosynthetic process"/>
    <property type="evidence" value="ECO:0007669"/>
    <property type="project" value="UniProtKB-UniRule"/>
</dbReference>
<dbReference type="PRINTS" id="PR00083">
    <property type="entry name" value="HOLDHDRGNASE"/>
</dbReference>
<reference evidence="15" key="2">
    <citation type="journal article" date="2021" name="PeerJ">
        <title>Extensive microbial diversity within the chicken gut microbiome revealed by metagenomics and culture.</title>
        <authorList>
            <person name="Gilroy R."/>
            <person name="Ravi A."/>
            <person name="Getino M."/>
            <person name="Pursley I."/>
            <person name="Horton D.L."/>
            <person name="Alikhan N.F."/>
            <person name="Baker D."/>
            <person name="Gharbi K."/>
            <person name="Hall N."/>
            <person name="Watson M."/>
            <person name="Adriaenssens E.M."/>
            <person name="Foster-Nyarko E."/>
            <person name="Jarju S."/>
            <person name="Secka A."/>
            <person name="Antonio M."/>
            <person name="Oren A."/>
            <person name="Chaudhuri R.R."/>
            <person name="La Ragione R."/>
            <person name="Hildebrand F."/>
            <person name="Pallen M.J."/>
        </authorList>
    </citation>
    <scope>NUCLEOTIDE SEQUENCE</scope>
    <source>
        <strain evidence="15">ChiBcec15-4380</strain>
    </source>
</reference>
<evidence type="ECO:0000256" key="2">
    <source>
        <dbReference type="ARBA" id="ARBA00010178"/>
    </source>
</evidence>
<protein>
    <recommendedName>
        <fullName evidence="3 8">Histidinol dehydrogenase</fullName>
        <shortName evidence="8">HDH</shortName>
        <ecNumber evidence="3 8">1.1.1.23</ecNumber>
    </recommendedName>
</protein>
<feature type="binding site" evidence="8 11">
    <location>
        <position position="123"/>
    </location>
    <ligand>
        <name>NAD(+)</name>
        <dbReference type="ChEBI" id="CHEBI:57540"/>
    </ligand>
</feature>
<evidence type="ECO:0000256" key="3">
    <source>
        <dbReference type="ARBA" id="ARBA00012965"/>
    </source>
</evidence>
<evidence type="ECO:0000256" key="1">
    <source>
        <dbReference type="ARBA" id="ARBA00003850"/>
    </source>
</evidence>
<dbReference type="InterPro" id="IPR022695">
    <property type="entry name" value="Histidinol_DH_monofunct"/>
</dbReference>
<comment type="cofactor">
    <cofactor evidence="8 13">
        <name>Zn(2+)</name>
        <dbReference type="ChEBI" id="CHEBI:29105"/>
    </cofactor>
    <text evidence="8 13">Binds 1 zinc ion per subunit.</text>
</comment>
<dbReference type="Proteomes" id="UP000824239">
    <property type="component" value="Unassembled WGS sequence"/>
</dbReference>